<keyword evidence="1" id="KW-0472">Membrane</keyword>
<dbReference type="Proteomes" id="UP000638836">
    <property type="component" value="Unassembled WGS sequence"/>
</dbReference>
<gene>
    <name evidence="2" type="ORF">GLO26_10965</name>
</gene>
<comment type="caution">
    <text evidence="2">The sequence shown here is derived from an EMBL/GenBank/DDBJ whole genome shotgun (WGS) entry which is preliminary data.</text>
</comment>
<keyword evidence="3" id="KW-1185">Reference proteome</keyword>
<evidence type="ECO:0000313" key="3">
    <source>
        <dbReference type="Proteomes" id="UP000638836"/>
    </source>
</evidence>
<sequence>MKKLLITFQFLSFIVLGISLIGFLLVSPSILAVGTDKFDLGRWLDADIFLVKFGLILFVIGLLFHLIALIFSLRLKSN</sequence>
<reference evidence="2 3" key="1">
    <citation type="journal article" date="2020" name="Microorganisms">
        <title>New Insight into Antimicrobial Compounds from Food and Marine-Sourced Carnobacterium Species through Phenotype and Genome Analyses.</title>
        <authorList>
            <person name="Begrem S."/>
            <person name="Ivaniuk F."/>
            <person name="Gigout-Chevalier F."/>
            <person name="Kolypczuk L."/>
            <person name="Bonnetot S."/>
            <person name="Leroi F."/>
            <person name="Grovel O."/>
            <person name="Delbarre-Ladrat C."/>
            <person name="Passerini D."/>
        </authorList>
    </citation>
    <scope>NUCLEOTIDE SEQUENCE [LARGE SCALE GENOMIC DNA]</scope>
    <source>
        <strain evidence="2 3">MIP2551</strain>
    </source>
</reference>
<name>A0ABR7TE97_9LACT</name>
<keyword evidence="1" id="KW-1133">Transmembrane helix</keyword>
<dbReference type="EMBL" id="WNJQ01000016">
    <property type="protein sequence ID" value="MBC9826304.1"/>
    <property type="molecule type" value="Genomic_DNA"/>
</dbReference>
<dbReference type="RefSeq" id="WP_023178113.1">
    <property type="nucleotide sequence ID" value="NZ_JAMAYM010000002.1"/>
</dbReference>
<evidence type="ECO:0000256" key="1">
    <source>
        <dbReference type="SAM" id="Phobius"/>
    </source>
</evidence>
<keyword evidence="1" id="KW-0812">Transmembrane</keyword>
<accession>A0ABR7TE97</accession>
<proteinExistence type="predicted"/>
<protein>
    <submittedName>
        <fullName evidence="2">Uncharacterized protein</fullName>
    </submittedName>
</protein>
<evidence type="ECO:0000313" key="2">
    <source>
        <dbReference type="EMBL" id="MBC9826304.1"/>
    </source>
</evidence>
<organism evidence="2 3">
    <name type="scientific">Carnobacterium inhibens</name>
    <dbReference type="NCBI Taxonomy" id="147709"/>
    <lineage>
        <taxon>Bacteria</taxon>
        <taxon>Bacillati</taxon>
        <taxon>Bacillota</taxon>
        <taxon>Bacilli</taxon>
        <taxon>Lactobacillales</taxon>
        <taxon>Carnobacteriaceae</taxon>
        <taxon>Carnobacterium</taxon>
    </lineage>
</organism>
<feature type="transmembrane region" description="Helical" evidence="1">
    <location>
        <begin position="48"/>
        <end position="73"/>
    </location>
</feature>